<proteinExistence type="predicted"/>
<dbReference type="GO" id="GO:0006412">
    <property type="term" value="P:translation"/>
    <property type="evidence" value="ECO:0007669"/>
    <property type="project" value="TreeGrafter"/>
</dbReference>
<dbReference type="PROSITE" id="PS50126">
    <property type="entry name" value="S1"/>
    <property type="match status" value="3"/>
</dbReference>
<dbReference type="InterPro" id="IPR050437">
    <property type="entry name" value="Ribos_protein_bS1-like"/>
</dbReference>
<dbReference type="GO" id="GO:0003735">
    <property type="term" value="F:structural constituent of ribosome"/>
    <property type="evidence" value="ECO:0007669"/>
    <property type="project" value="TreeGrafter"/>
</dbReference>
<dbReference type="InterPro" id="IPR012340">
    <property type="entry name" value="NA-bd_OB-fold"/>
</dbReference>
<evidence type="ECO:0000259" key="3">
    <source>
        <dbReference type="PROSITE" id="PS50126"/>
    </source>
</evidence>
<dbReference type="AlphaFoldDB" id="A0A7S2ILP7"/>
<feature type="domain" description="S1 motif" evidence="3">
    <location>
        <begin position="440"/>
        <end position="514"/>
    </location>
</feature>
<accession>A0A7S2ILP7</accession>
<dbReference type="SMART" id="SM00743">
    <property type="entry name" value="Agenet"/>
    <property type="match status" value="2"/>
</dbReference>
<gene>
    <name evidence="5" type="ORF">BRAN1462_LOCUS10139</name>
</gene>
<feature type="domain" description="S1 motif" evidence="3">
    <location>
        <begin position="343"/>
        <end position="416"/>
    </location>
</feature>
<feature type="region of interest" description="Disordered" evidence="2">
    <location>
        <begin position="219"/>
        <end position="239"/>
    </location>
</feature>
<dbReference type="SUPFAM" id="SSF50249">
    <property type="entry name" value="Nucleic acid-binding proteins"/>
    <property type="match status" value="3"/>
</dbReference>
<dbReference type="SMART" id="SM00316">
    <property type="entry name" value="S1"/>
    <property type="match status" value="3"/>
</dbReference>
<sequence>MAPRSRSQGPALALAAAAALCLSQWALTFVAPAAQRRTWSFRARPSTAWPRVARPVLGGEQAPVRYDVGDRVRAMSPDDELWYPGTVDADNGDGTFSVKWDDPDGGPETNNLGPSSMKKIIIFKEYVVGDDVRAMPPDDESWYPGVVSKTNKDGTFEVKWDDPDGGDETANVDPEFMRKVVVFRDYKPDDEVEAAYPDDGSMYFAVVVAKNKDGTFKVKWDDPDGGPEESDVSPKDMRYPPIPVDSLEAGQKYMGTVKAIRDFGAFVDIGAAAEGLLHISQVSEDRVDDINNVLEDGQQVEVWVSDVRDDGKFSLTMVEGKSAGGASRRAPVDLGPFVGLNPSDFHDGVVEKIIGIGAIVKVTLADGSEASGLVHISQVKDGYVDRLEDELDVGQEVRVRVESVDEAAGKMRLSMKEAGGGRGPPREKADLTPFESITADQWLDGKVGRIAPFGAFVSVTTPDGESSAVGLVHVTQIKDGFVDSVEAELEVGQEVKARVVSVDVDAGKMSLSLKDEAESFDGEETEPLA</sequence>
<dbReference type="InterPro" id="IPR003029">
    <property type="entry name" value="S1_domain"/>
</dbReference>
<evidence type="ECO:0008006" key="6">
    <source>
        <dbReference type="Google" id="ProtNLM"/>
    </source>
</evidence>
<evidence type="ECO:0000256" key="2">
    <source>
        <dbReference type="SAM" id="MobiDB-lite"/>
    </source>
</evidence>
<dbReference type="Pfam" id="PF00575">
    <property type="entry name" value="S1"/>
    <property type="match status" value="3"/>
</dbReference>
<evidence type="ECO:0000313" key="5">
    <source>
        <dbReference type="EMBL" id="CAD9523237.1"/>
    </source>
</evidence>
<dbReference type="GO" id="GO:0003729">
    <property type="term" value="F:mRNA binding"/>
    <property type="evidence" value="ECO:0007669"/>
    <property type="project" value="UniProtKB-ARBA"/>
</dbReference>
<evidence type="ECO:0000256" key="1">
    <source>
        <dbReference type="ARBA" id="ARBA00025453"/>
    </source>
</evidence>
<dbReference type="PROSITE" id="PS51518">
    <property type="entry name" value="SGF29_C"/>
    <property type="match status" value="1"/>
</dbReference>
<feature type="domain" description="SGF29 C-terminal" evidence="4">
    <location>
        <begin position="62"/>
        <end position="186"/>
    </location>
</feature>
<dbReference type="InterPro" id="IPR014002">
    <property type="entry name" value="Agenet_dom_plant"/>
</dbReference>
<dbReference type="Gene3D" id="2.30.30.140">
    <property type="match status" value="3"/>
</dbReference>
<dbReference type="Gene3D" id="2.40.50.140">
    <property type="entry name" value="Nucleic acid-binding proteins"/>
    <property type="match status" value="3"/>
</dbReference>
<dbReference type="PANTHER" id="PTHR10724">
    <property type="entry name" value="30S RIBOSOMAL PROTEIN S1"/>
    <property type="match status" value="1"/>
</dbReference>
<protein>
    <recommendedName>
        <fullName evidence="6">30S ribosomal protein S1</fullName>
    </recommendedName>
</protein>
<dbReference type="CDD" id="cd04508">
    <property type="entry name" value="Tudor_SF"/>
    <property type="match status" value="3"/>
</dbReference>
<dbReference type="FunFam" id="2.40.50.140:FF:000051">
    <property type="entry name" value="RNA-binding transcriptional accessory protein"/>
    <property type="match status" value="1"/>
</dbReference>
<dbReference type="EMBL" id="HBGW01015963">
    <property type="protein sequence ID" value="CAD9523237.1"/>
    <property type="molecule type" value="Transcribed_RNA"/>
</dbReference>
<evidence type="ECO:0000259" key="4">
    <source>
        <dbReference type="PROSITE" id="PS51518"/>
    </source>
</evidence>
<reference evidence="5" key="1">
    <citation type="submission" date="2021-01" db="EMBL/GenBank/DDBJ databases">
        <authorList>
            <person name="Corre E."/>
            <person name="Pelletier E."/>
            <person name="Niang G."/>
            <person name="Scheremetjew M."/>
            <person name="Finn R."/>
            <person name="Kale V."/>
            <person name="Holt S."/>
            <person name="Cochrane G."/>
            <person name="Meng A."/>
            <person name="Brown T."/>
            <person name="Cohen L."/>
        </authorList>
    </citation>
    <scope>NUCLEOTIDE SEQUENCE</scope>
    <source>
        <strain evidence="5">RCC3387</strain>
    </source>
</reference>
<name>A0A7S2ILP7_9DINO</name>
<dbReference type="InterPro" id="IPR010750">
    <property type="entry name" value="SGF29_tudor-like_dom"/>
</dbReference>
<comment type="function">
    <text evidence="1">Associates with the EF-Tu.GDP complex and induces the exchange of GDP to GTP. It remains bound to the aminoacyl-tRNA.EF-Tu.GTP complex up to the GTP hydrolysis stage on the ribosome.</text>
</comment>
<organism evidence="5">
    <name type="scientific">Zooxanthella nutricula</name>
    <dbReference type="NCBI Taxonomy" id="1333877"/>
    <lineage>
        <taxon>Eukaryota</taxon>
        <taxon>Sar</taxon>
        <taxon>Alveolata</taxon>
        <taxon>Dinophyceae</taxon>
        <taxon>Peridiniales</taxon>
        <taxon>Peridiniales incertae sedis</taxon>
        <taxon>Zooxanthella</taxon>
    </lineage>
</organism>
<dbReference type="GO" id="GO:0005737">
    <property type="term" value="C:cytoplasm"/>
    <property type="evidence" value="ECO:0007669"/>
    <property type="project" value="UniProtKB-ARBA"/>
</dbReference>
<feature type="domain" description="S1 motif" evidence="3">
    <location>
        <begin position="250"/>
        <end position="318"/>
    </location>
</feature>